<dbReference type="PRINTS" id="PR00038">
    <property type="entry name" value="HTHLUXR"/>
</dbReference>
<evidence type="ECO:0000256" key="1">
    <source>
        <dbReference type="ARBA" id="ARBA00023015"/>
    </source>
</evidence>
<dbReference type="InterPro" id="IPR039420">
    <property type="entry name" value="WalR-like"/>
</dbReference>
<keyword evidence="1" id="KW-0805">Transcription regulation</keyword>
<dbReference type="InterPro" id="IPR000792">
    <property type="entry name" value="Tscrpt_reg_LuxR_C"/>
</dbReference>
<feature type="domain" description="HTH luxR-type" evidence="6">
    <location>
        <begin position="151"/>
        <end position="216"/>
    </location>
</feature>
<keyword evidence="2" id="KW-0238">DNA-binding</keyword>
<dbReference type="SMART" id="SM00448">
    <property type="entry name" value="REC"/>
    <property type="match status" value="1"/>
</dbReference>
<evidence type="ECO:0000256" key="2">
    <source>
        <dbReference type="ARBA" id="ARBA00023125"/>
    </source>
</evidence>
<evidence type="ECO:0000259" key="6">
    <source>
        <dbReference type="PROSITE" id="PS50043"/>
    </source>
</evidence>
<dbReference type="InterPro" id="IPR011006">
    <property type="entry name" value="CheY-like_superfamily"/>
</dbReference>
<dbReference type="PROSITE" id="PS50043">
    <property type="entry name" value="HTH_LUXR_2"/>
    <property type="match status" value="1"/>
</dbReference>
<sequence>MDSSTRPQLRPVPASIRVLILDESPIIRTGLRAVLHQDGIQVVGEAGDQCEAVALLADTSPDVVVVHTGGCPADVAAALREVRDWDGKVLALVGDSLSDSSVELVTKDADGTLLSSAGVEDLIAAVRVLVAGYSLFPTPATPSSRPSAPGDLPSQQTLTPRERDVLRLLGRGRTNAEISSQLSLSESTVKSHVQNLLAKLGLRNRVEAALHAVEAGLVGTR</sequence>
<evidence type="ECO:0000256" key="5">
    <source>
        <dbReference type="SAM" id="MobiDB-lite"/>
    </source>
</evidence>
<keyword evidence="3" id="KW-0804">Transcription</keyword>
<evidence type="ECO:0000256" key="4">
    <source>
        <dbReference type="PROSITE-ProRule" id="PRU00169"/>
    </source>
</evidence>
<evidence type="ECO:0000256" key="3">
    <source>
        <dbReference type="ARBA" id="ARBA00023163"/>
    </source>
</evidence>
<comment type="caution">
    <text evidence="4">Lacks conserved residue(s) required for the propagation of feature annotation.</text>
</comment>
<keyword evidence="9" id="KW-1185">Reference proteome</keyword>
<organism evidence="8 9">
    <name type="scientific">Kitasatospora cystarginea</name>
    <dbReference type="NCBI Taxonomy" id="58350"/>
    <lineage>
        <taxon>Bacteria</taxon>
        <taxon>Bacillati</taxon>
        <taxon>Actinomycetota</taxon>
        <taxon>Actinomycetes</taxon>
        <taxon>Kitasatosporales</taxon>
        <taxon>Streptomycetaceae</taxon>
        <taxon>Kitasatospora</taxon>
    </lineage>
</organism>
<feature type="domain" description="Response regulatory" evidence="7">
    <location>
        <begin position="17"/>
        <end position="130"/>
    </location>
</feature>
<dbReference type="PANTHER" id="PTHR43214">
    <property type="entry name" value="TWO-COMPONENT RESPONSE REGULATOR"/>
    <property type="match status" value="1"/>
</dbReference>
<dbReference type="SMART" id="SM00421">
    <property type="entry name" value="HTH_LUXR"/>
    <property type="match status" value="1"/>
</dbReference>
<dbReference type="SUPFAM" id="SSF52172">
    <property type="entry name" value="CheY-like"/>
    <property type="match status" value="1"/>
</dbReference>
<reference evidence="8 9" key="1">
    <citation type="journal article" date="2019" name="Int. J. Syst. Evol. Microbiol.">
        <title>The Global Catalogue of Microorganisms (GCM) 10K type strain sequencing project: providing services to taxonomists for standard genome sequencing and annotation.</title>
        <authorList>
            <consortium name="The Broad Institute Genomics Platform"/>
            <consortium name="The Broad Institute Genome Sequencing Center for Infectious Disease"/>
            <person name="Wu L."/>
            <person name="Ma J."/>
        </authorList>
    </citation>
    <scope>NUCLEOTIDE SEQUENCE [LARGE SCALE GENOMIC DNA]</scope>
    <source>
        <strain evidence="8 9">JCM 7356</strain>
    </source>
</reference>
<dbReference type="Pfam" id="PF00196">
    <property type="entry name" value="GerE"/>
    <property type="match status" value="1"/>
</dbReference>
<dbReference type="InterPro" id="IPR016032">
    <property type="entry name" value="Sig_transdc_resp-reg_C-effctor"/>
</dbReference>
<dbReference type="InterPro" id="IPR001789">
    <property type="entry name" value="Sig_transdc_resp-reg_receiver"/>
</dbReference>
<dbReference type="Gene3D" id="3.40.50.2300">
    <property type="match status" value="1"/>
</dbReference>
<evidence type="ECO:0000259" key="7">
    <source>
        <dbReference type="PROSITE" id="PS50110"/>
    </source>
</evidence>
<name>A0ABN3ENC0_9ACTN</name>
<evidence type="ECO:0000313" key="8">
    <source>
        <dbReference type="EMBL" id="GAA2264730.1"/>
    </source>
</evidence>
<dbReference type="PROSITE" id="PS50110">
    <property type="entry name" value="RESPONSE_REGULATORY"/>
    <property type="match status" value="1"/>
</dbReference>
<dbReference type="RefSeq" id="WP_344639356.1">
    <property type="nucleotide sequence ID" value="NZ_BAAATR010000031.1"/>
</dbReference>
<dbReference type="PANTHER" id="PTHR43214:SF24">
    <property type="entry name" value="TRANSCRIPTIONAL REGULATORY PROTEIN NARL-RELATED"/>
    <property type="match status" value="1"/>
</dbReference>
<feature type="region of interest" description="Disordered" evidence="5">
    <location>
        <begin position="139"/>
        <end position="161"/>
    </location>
</feature>
<evidence type="ECO:0000313" key="9">
    <source>
        <dbReference type="Proteomes" id="UP001500305"/>
    </source>
</evidence>
<dbReference type="SUPFAM" id="SSF46894">
    <property type="entry name" value="C-terminal effector domain of the bipartite response regulators"/>
    <property type="match status" value="1"/>
</dbReference>
<comment type="caution">
    <text evidence="8">The sequence shown here is derived from an EMBL/GenBank/DDBJ whole genome shotgun (WGS) entry which is preliminary data.</text>
</comment>
<accession>A0ABN3ENC0</accession>
<dbReference type="EMBL" id="BAAATR010000031">
    <property type="protein sequence ID" value="GAA2264730.1"/>
    <property type="molecule type" value="Genomic_DNA"/>
</dbReference>
<feature type="compositionally biased region" description="Low complexity" evidence="5">
    <location>
        <begin position="139"/>
        <end position="149"/>
    </location>
</feature>
<gene>
    <name evidence="8" type="ORF">GCM10010430_56830</name>
</gene>
<dbReference type="PROSITE" id="PS00622">
    <property type="entry name" value="HTH_LUXR_1"/>
    <property type="match status" value="1"/>
</dbReference>
<dbReference type="CDD" id="cd06170">
    <property type="entry name" value="LuxR_C_like"/>
    <property type="match status" value="1"/>
</dbReference>
<proteinExistence type="predicted"/>
<dbReference type="Proteomes" id="UP001500305">
    <property type="component" value="Unassembled WGS sequence"/>
</dbReference>
<protein>
    <submittedName>
        <fullName evidence="8">Response regulator transcription factor</fullName>
    </submittedName>
</protein>